<evidence type="ECO:0000256" key="1">
    <source>
        <dbReference type="SAM" id="Phobius"/>
    </source>
</evidence>
<evidence type="ECO:0000313" key="4">
    <source>
        <dbReference type="Proteomes" id="UP000007844"/>
    </source>
</evidence>
<keyword evidence="1" id="KW-0812">Transmembrane</keyword>
<dbReference type="Pfam" id="PF11066">
    <property type="entry name" value="DUF2867"/>
    <property type="match status" value="1"/>
</dbReference>
<dbReference type="CDD" id="cd05245">
    <property type="entry name" value="SDR_a2"/>
    <property type="match status" value="1"/>
</dbReference>
<dbReference type="InterPro" id="IPR036291">
    <property type="entry name" value="NAD(P)-bd_dom_sf"/>
</dbReference>
<protein>
    <submittedName>
        <fullName evidence="3">NAD-dependent epimerase/dehydratase</fullName>
    </submittedName>
</protein>
<accession>F3YUB2</accession>
<dbReference type="RefSeq" id="WP_014258642.1">
    <property type="nucleotide sequence ID" value="NC_016629.1"/>
</dbReference>
<dbReference type="Pfam" id="PF13460">
    <property type="entry name" value="NAD_binding_10"/>
    <property type="match status" value="1"/>
</dbReference>
<name>F3YUB2_DESAF</name>
<dbReference type="AlphaFoldDB" id="F3YUB2"/>
<dbReference type="InterPro" id="IPR051207">
    <property type="entry name" value="ComplexI_NDUFA9_subunit"/>
</dbReference>
<keyword evidence="4" id="KW-1185">Reference proteome</keyword>
<keyword evidence="1" id="KW-1133">Transmembrane helix</keyword>
<dbReference type="Proteomes" id="UP000007844">
    <property type="component" value="Chromosome"/>
</dbReference>
<keyword evidence="1" id="KW-0472">Membrane</keyword>
<organism evidence="3 4">
    <name type="scientific">Desulfocurvibacter africanus subsp. africanus str. Walvis Bay</name>
    <dbReference type="NCBI Taxonomy" id="690850"/>
    <lineage>
        <taxon>Bacteria</taxon>
        <taxon>Pseudomonadati</taxon>
        <taxon>Thermodesulfobacteriota</taxon>
        <taxon>Desulfovibrionia</taxon>
        <taxon>Desulfovibrionales</taxon>
        <taxon>Desulfovibrionaceae</taxon>
        <taxon>Desulfocurvibacter</taxon>
    </lineage>
</organism>
<dbReference type="GO" id="GO:0044877">
    <property type="term" value="F:protein-containing complex binding"/>
    <property type="evidence" value="ECO:0007669"/>
    <property type="project" value="TreeGrafter"/>
</dbReference>
<dbReference type="InterPro" id="IPR016040">
    <property type="entry name" value="NAD(P)-bd_dom"/>
</dbReference>
<dbReference type="STRING" id="690850.Desaf_0440"/>
<evidence type="ECO:0000313" key="3">
    <source>
        <dbReference type="EMBL" id="EGJ48794.1"/>
    </source>
</evidence>
<feature type="domain" description="NAD(P)-binding" evidence="2">
    <location>
        <begin position="18"/>
        <end position="160"/>
    </location>
</feature>
<dbReference type="PANTHER" id="PTHR12126:SF11">
    <property type="entry name" value="NADH DEHYDROGENASE [UBIQUINONE] 1 ALPHA SUBCOMPLEX SUBUNIT 9, MITOCHONDRIAL"/>
    <property type="match status" value="1"/>
</dbReference>
<feature type="transmembrane region" description="Helical" evidence="1">
    <location>
        <begin position="470"/>
        <end position="488"/>
    </location>
</feature>
<gene>
    <name evidence="3" type="ORF">Desaf_0440</name>
</gene>
<dbReference type="SUPFAM" id="SSF55961">
    <property type="entry name" value="Bet v1-like"/>
    <property type="match status" value="1"/>
</dbReference>
<dbReference type="Gene3D" id="3.40.50.720">
    <property type="entry name" value="NAD(P)-binding Rossmann-like Domain"/>
    <property type="match status" value="1"/>
</dbReference>
<proteinExistence type="predicted"/>
<dbReference type="eggNOG" id="COG0702">
    <property type="taxonomic scope" value="Bacteria"/>
</dbReference>
<dbReference type="PANTHER" id="PTHR12126">
    <property type="entry name" value="NADH-UBIQUINONE OXIDOREDUCTASE 39 KDA SUBUNIT-RELATED"/>
    <property type="match status" value="1"/>
</dbReference>
<dbReference type="HOGENOM" id="CLU_007383_6_11_7"/>
<sequence>MITAPASGAQTWPVLVTGATGYVGGRLVPLLLERGHVVRAVGRSVAKLRCRPWSNHPNAQFAEADLRDREALAQAMRGCRTAFYLVHSMNPRAGADYAAVDRELAYTFVEASRDAGLERIIYLAGLGEADDPNLSRHLRSRAEVGRILRLSTAAVTTLRAAVILGAGSASFEILRHLAERLPVMLTPRWVRTKSQPIAISNVLEYLAGCLEHPETAGRSFDICGPDTLSYEDQFRIYSEEARLKRRVIIPVPVLSPRLSSYWLGLVTPVPISLARPLILGLKTKAVCHEHSIRDIIPQHLLSCREAIRLALRKVEQQAVETCWHDAGQTVAPEWVACGDPAYAGGTVLQDGFRATIQATPEEIWPAVARLGGQAGWYFGDSLWRLRGLADKLVGGPGLRRGRRHPTDLRLGDSLDFWRVVRVDPPTLLLLHAEMKAPGEALLQIRLEKKSPDRTELSMVPRFLPRGLAGLLYWWVVYPFHSWVFAGMLRGLAKATGRPIVDGPDKYKPGTADVCRLPGVH</sequence>
<reference evidence="3 4" key="1">
    <citation type="journal article" date="2011" name="J. Bacteriol.">
        <title>Genome sequence of the mercury-methylating and pleomorphic Desulfovibrio africanus Strain Walvis Bay.</title>
        <authorList>
            <person name="Brown S.D."/>
            <person name="Wall J.D."/>
            <person name="Kucken A.M."/>
            <person name="Gilmour C.C."/>
            <person name="Podar M."/>
            <person name="Brandt C.C."/>
            <person name="Teshima H."/>
            <person name="Detter J.C."/>
            <person name="Han C.S."/>
            <person name="Land M.L."/>
            <person name="Lucas S."/>
            <person name="Han J."/>
            <person name="Pennacchio L."/>
            <person name="Nolan M."/>
            <person name="Pitluck S."/>
            <person name="Woyke T."/>
            <person name="Goodwin L."/>
            <person name="Palumbo A.V."/>
            <person name="Elias D.A."/>
        </authorList>
    </citation>
    <scope>NUCLEOTIDE SEQUENCE [LARGE SCALE GENOMIC DNA]</scope>
    <source>
        <strain evidence="3 4">Walvis Bay</strain>
    </source>
</reference>
<dbReference type="KEGG" id="daf:Desaf_0440"/>
<dbReference type="SUPFAM" id="SSF51735">
    <property type="entry name" value="NAD(P)-binding Rossmann-fold domains"/>
    <property type="match status" value="1"/>
</dbReference>
<evidence type="ECO:0000259" key="2">
    <source>
        <dbReference type="Pfam" id="PF13460"/>
    </source>
</evidence>
<dbReference type="EMBL" id="CP003221">
    <property type="protein sequence ID" value="EGJ48794.1"/>
    <property type="molecule type" value="Genomic_DNA"/>
</dbReference>
<dbReference type="InterPro" id="IPR021295">
    <property type="entry name" value="DUF2867"/>
</dbReference>